<evidence type="ECO:0000313" key="3">
    <source>
        <dbReference type="EMBL" id="OUS44203.1"/>
    </source>
</evidence>
<evidence type="ECO:0000256" key="2">
    <source>
        <dbReference type="SAM" id="Phobius"/>
    </source>
</evidence>
<name>A0A1Y5I803_OSTTA</name>
<reference evidence="3" key="1">
    <citation type="submission" date="2017-04" db="EMBL/GenBank/DDBJ databases">
        <title>Population genomics of picophytoplankton unveils novel chromosome hypervariability.</title>
        <authorList>
            <consortium name="DOE Joint Genome Institute"/>
            <person name="Blanc-Mathieu R."/>
            <person name="Krasovec M."/>
            <person name="Hebrard M."/>
            <person name="Yau S."/>
            <person name="Desgranges E."/>
            <person name="Martin J."/>
            <person name="Schackwitz W."/>
            <person name="Kuo A."/>
            <person name="Salin G."/>
            <person name="Donnadieu C."/>
            <person name="Desdevises Y."/>
            <person name="Sanchez-Ferandin S."/>
            <person name="Moreau H."/>
            <person name="Rivals E."/>
            <person name="Grigoriev I.V."/>
            <person name="Grimsley N."/>
            <person name="Eyre-Walker A."/>
            <person name="Piganeau G."/>
        </authorList>
    </citation>
    <scope>NUCLEOTIDE SEQUENCE [LARGE SCALE GENOMIC DNA]</scope>
    <source>
        <strain evidence="3">RCC 1115</strain>
    </source>
</reference>
<feature type="region of interest" description="Disordered" evidence="1">
    <location>
        <begin position="646"/>
        <end position="724"/>
    </location>
</feature>
<feature type="compositionally biased region" description="Polar residues" evidence="1">
    <location>
        <begin position="715"/>
        <end position="724"/>
    </location>
</feature>
<feature type="region of interest" description="Disordered" evidence="1">
    <location>
        <begin position="411"/>
        <end position="441"/>
    </location>
</feature>
<keyword evidence="2" id="KW-0812">Transmembrane</keyword>
<gene>
    <name evidence="3" type="ORF">BE221DRAFT_193630</name>
</gene>
<dbReference type="Proteomes" id="UP000195557">
    <property type="component" value="Unassembled WGS sequence"/>
</dbReference>
<feature type="transmembrane region" description="Helical" evidence="2">
    <location>
        <begin position="474"/>
        <end position="497"/>
    </location>
</feature>
<feature type="compositionally biased region" description="Polar residues" evidence="1">
    <location>
        <begin position="605"/>
        <end position="615"/>
    </location>
</feature>
<feature type="compositionally biased region" description="Pro residues" evidence="1">
    <location>
        <begin position="676"/>
        <end position="689"/>
    </location>
</feature>
<feature type="region of interest" description="Disordered" evidence="1">
    <location>
        <begin position="586"/>
        <end position="616"/>
    </location>
</feature>
<dbReference type="AlphaFoldDB" id="A0A1Y5I803"/>
<keyword evidence="2" id="KW-0472">Membrane</keyword>
<evidence type="ECO:0000256" key="1">
    <source>
        <dbReference type="SAM" id="MobiDB-lite"/>
    </source>
</evidence>
<evidence type="ECO:0008006" key="4">
    <source>
        <dbReference type="Google" id="ProtNLM"/>
    </source>
</evidence>
<organism evidence="3">
    <name type="scientific">Ostreococcus tauri</name>
    <name type="common">Marine green alga</name>
    <dbReference type="NCBI Taxonomy" id="70448"/>
    <lineage>
        <taxon>Eukaryota</taxon>
        <taxon>Viridiplantae</taxon>
        <taxon>Chlorophyta</taxon>
        <taxon>Mamiellophyceae</taxon>
        <taxon>Mamiellales</taxon>
        <taxon>Bathycoccaceae</taxon>
        <taxon>Ostreococcus</taxon>
    </lineage>
</organism>
<proteinExistence type="predicted"/>
<keyword evidence="2" id="KW-1133">Transmembrane helix</keyword>
<accession>A0A1Y5I803</accession>
<protein>
    <recommendedName>
        <fullName evidence="4">Transmembrane protein</fullName>
    </recommendedName>
</protein>
<sequence>MERVDGSSRASTSGFPASATSAVIVSAALIIAGVVTGDGTLGRGGLASGAATTAAGEAWRERIIDDIPFEDDHVRLSVPRIEREIAAEENAGEVSWGAAARRGWFAPEPSGTPVAALGKHRKHRYDDDDDEYRSANGLGFELPAFDDDAEDVKKRHARETKEMLSAHERSGEALRRLADESNIFAKDAKLGKKSVEKDLFDQLSKKSSSLIQNSETSHKVEKELKKELKKSVPSGNETTLATDDDDAALAEIEKRTGGSGFVPSETTTLTSTLPIASTNASSDAAQWKATSVVSNATSLMGNHILAEGISTDAIDATKSTPPPVVNVEQKTSIEDVTPKKTIDTTKDLDLYSNAVHGDQEQTETSWARKGLRPADENVLTAENIKRNENTDDEALTLDFLNRFPVRLPQSERETQNWKSYKSSHKAIEEERQEEEKENGETVQRVAAAAVEIVRQEREVEKQRHEKWKSIFSSIYFVGPIGLLMFVSIFYAFVVLVAKKSAKSSKSSPDNDDDNETFKNFVDDAVAPQPSKRNSAKRGRSQSAGFTSTVFGFMQPKVVDVDTDATLSASVSASDLSMSMPAHVRREVSSPERVREPHSSGHMTPIETTLDPTPTGSPARLNRPAHYLNVQLMHKLASLDERRVLSTSSVELEDSREQSPRAPTTPPRPVEKTEAKPPAPAVQMAPPPRLQRPSFPSRAENASIAPRRSGDGPQIVRSTTTKFYK</sequence>
<feature type="region of interest" description="Disordered" evidence="1">
    <location>
        <begin position="502"/>
        <end position="540"/>
    </location>
</feature>
<dbReference type="EMBL" id="KZ155825">
    <property type="protein sequence ID" value="OUS44203.1"/>
    <property type="molecule type" value="Genomic_DNA"/>
</dbReference>
<feature type="compositionally biased region" description="Basic and acidic residues" evidence="1">
    <location>
        <begin position="586"/>
        <end position="598"/>
    </location>
</feature>